<feature type="region of interest" description="Disordered" evidence="1">
    <location>
        <begin position="205"/>
        <end position="239"/>
    </location>
</feature>
<accession>A0A1L7XVG7</accession>
<feature type="compositionally biased region" description="Basic and acidic residues" evidence="1">
    <location>
        <begin position="205"/>
        <end position="222"/>
    </location>
</feature>
<gene>
    <name evidence="2" type="ORF">PAC_18898</name>
</gene>
<evidence type="ECO:0000256" key="1">
    <source>
        <dbReference type="SAM" id="MobiDB-lite"/>
    </source>
</evidence>
<sequence length="314" mass="34889">MDFRAWVWSVKELLTPLMLESLPKGDSVLDQDSVALLKEDKSSEEHPVICSWNTAAWHAMDAETVLRARFTRYVLDDKAISRVKRLADITMAESRTLGVGRNGSHLQRSERALQHSRELRACRELGSWSSLSTNPAAQHLDASSKAHRRAAILSASLDVKQIRDLKAILFKHIKARELKLGIFFIDSVCEGEKLLEANMPLELHGPDYKDKDPESRHHQTHDEVEDLMTPRLPEKNQGGGTAMSLSILWPVKYERSPPASQLGQEASTVNSTWGPPGPSQDGSFVFNQIHDLKALCSLASPAVIALDATGSEQQ</sequence>
<reference evidence="2 3" key="1">
    <citation type="submission" date="2016-03" db="EMBL/GenBank/DDBJ databases">
        <authorList>
            <person name="Ploux O."/>
        </authorList>
    </citation>
    <scope>NUCLEOTIDE SEQUENCE [LARGE SCALE GENOMIC DNA]</scope>
    <source>
        <strain evidence="2 3">UAMH 11012</strain>
    </source>
</reference>
<dbReference type="Gene3D" id="3.40.50.300">
    <property type="entry name" value="P-loop containing nucleotide triphosphate hydrolases"/>
    <property type="match status" value="1"/>
</dbReference>
<keyword evidence="3" id="KW-1185">Reference proteome</keyword>
<proteinExistence type="predicted"/>
<evidence type="ECO:0000313" key="2">
    <source>
        <dbReference type="EMBL" id="CZR68997.1"/>
    </source>
</evidence>
<dbReference type="OrthoDB" id="267323at2759"/>
<organism evidence="2 3">
    <name type="scientific">Phialocephala subalpina</name>
    <dbReference type="NCBI Taxonomy" id="576137"/>
    <lineage>
        <taxon>Eukaryota</taxon>
        <taxon>Fungi</taxon>
        <taxon>Dikarya</taxon>
        <taxon>Ascomycota</taxon>
        <taxon>Pezizomycotina</taxon>
        <taxon>Leotiomycetes</taxon>
        <taxon>Helotiales</taxon>
        <taxon>Mollisiaceae</taxon>
        <taxon>Phialocephala</taxon>
        <taxon>Phialocephala fortinii species complex</taxon>
    </lineage>
</organism>
<dbReference type="InterPro" id="IPR027417">
    <property type="entry name" value="P-loop_NTPase"/>
</dbReference>
<dbReference type="Proteomes" id="UP000184330">
    <property type="component" value="Unassembled WGS sequence"/>
</dbReference>
<dbReference type="STRING" id="576137.A0A1L7XVG7"/>
<evidence type="ECO:0000313" key="3">
    <source>
        <dbReference type="Proteomes" id="UP000184330"/>
    </source>
</evidence>
<dbReference type="AlphaFoldDB" id="A0A1L7XVG7"/>
<dbReference type="EMBL" id="FJOG01000063">
    <property type="protein sequence ID" value="CZR68997.1"/>
    <property type="molecule type" value="Genomic_DNA"/>
</dbReference>
<protein>
    <submittedName>
        <fullName evidence="2">Uncharacterized protein</fullName>
    </submittedName>
</protein>
<name>A0A1L7XVG7_9HELO</name>